<keyword evidence="7" id="KW-1185">Reference proteome</keyword>
<dbReference type="SUPFAM" id="SSF55031">
    <property type="entry name" value="Bacterial exopeptidase dimerisation domain"/>
    <property type="match status" value="1"/>
</dbReference>
<gene>
    <name evidence="6" type="ORF">ACFOGP_16720</name>
</gene>
<dbReference type="InterPro" id="IPR011650">
    <property type="entry name" value="Peptidase_M20_dimer"/>
</dbReference>
<evidence type="ECO:0000256" key="2">
    <source>
        <dbReference type="ARBA" id="ARBA00022723"/>
    </source>
</evidence>
<dbReference type="Proteomes" id="UP001595632">
    <property type="component" value="Unassembled WGS sequence"/>
</dbReference>
<dbReference type="RefSeq" id="WP_275634754.1">
    <property type="nucleotide sequence ID" value="NZ_JARGYD010000011.1"/>
</dbReference>
<organism evidence="6 7">
    <name type="scientific">Psychromarinibacter halotolerans</name>
    <dbReference type="NCBI Taxonomy" id="1775175"/>
    <lineage>
        <taxon>Bacteria</taxon>
        <taxon>Pseudomonadati</taxon>
        <taxon>Pseudomonadota</taxon>
        <taxon>Alphaproteobacteria</taxon>
        <taxon>Rhodobacterales</taxon>
        <taxon>Paracoccaceae</taxon>
        <taxon>Psychromarinibacter</taxon>
    </lineage>
</organism>
<keyword evidence="3" id="KW-0378">Hydrolase</keyword>
<accession>A0ABV7GW19</accession>
<reference evidence="7" key="1">
    <citation type="journal article" date="2019" name="Int. J. Syst. Evol. Microbiol.">
        <title>The Global Catalogue of Microorganisms (GCM) 10K type strain sequencing project: providing services to taxonomists for standard genome sequencing and annotation.</title>
        <authorList>
            <consortium name="The Broad Institute Genomics Platform"/>
            <consortium name="The Broad Institute Genome Sequencing Center for Infectious Disease"/>
            <person name="Wu L."/>
            <person name="Ma J."/>
        </authorList>
    </citation>
    <scope>NUCLEOTIDE SEQUENCE [LARGE SCALE GENOMIC DNA]</scope>
    <source>
        <strain evidence="7">KCTC 52366</strain>
    </source>
</reference>
<evidence type="ECO:0000259" key="5">
    <source>
        <dbReference type="Pfam" id="PF07687"/>
    </source>
</evidence>
<dbReference type="PROSITE" id="PS00759">
    <property type="entry name" value="ARGE_DAPE_CPG2_2"/>
    <property type="match status" value="1"/>
</dbReference>
<feature type="domain" description="Peptidase M20 dimerisation" evidence="5">
    <location>
        <begin position="191"/>
        <end position="292"/>
    </location>
</feature>
<dbReference type="PANTHER" id="PTHR43808">
    <property type="entry name" value="ACETYLORNITHINE DEACETYLASE"/>
    <property type="match status" value="1"/>
</dbReference>
<name>A0ABV7GW19_9RHOB</name>
<dbReference type="InterPro" id="IPR050072">
    <property type="entry name" value="Peptidase_M20A"/>
</dbReference>
<protein>
    <submittedName>
        <fullName evidence="6">M20 family metallopeptidase</fullName>
    </submittedName>
</protein>
<dbReference type="SUPFAM" id="SSF53187">
    <property type="entry name" value="Zn-dependent exopeptidases"/>
    <property type="match status" value="1"/>
</dbReference>
<dbReference type="InterPro" id="IPR001261">
    <property type="entry name" value="ArgE/DapE_CS"/>
</dbReference>
<comment type="caution">
    <text evidence="6">The sequence shown here is derived from an EMBL/GenBank/DDBJ whole genome shotgun (WGS) entry which is preliminary data.</text>
</comment>
<keyword evidence="4" id="KW-0862">Zinc</keyword>
<evidence type="ECO:0000256" key="4">
    <source>
        <dbReference type="ARBA" id="ARBA00022833"/>
    </source>
</evidence>
<comment type="cofactor">
    <cofactor evidence="1">
        <name>Zn(2+)</name>
        <dbReference type="ChEBI" id="CHEBI:29105"/>
    </cofactor>
</comment>
<dbReference type="Gene3D" id="3.40.630.10">
    <property type="entry name" value="Zn peptidases"/>
    <property type="match status" value="2"/>
</dbReference>
<dbReference type="EMBL" id="JBHRTB010000010">
    <property type="protein sequence ID" value="MFC3144369.1"/>
    <property type="molecule type" value="Genomic_DNA"/>
</dbReference>
<proteinExistence type="predicted"/>
<keyword evidence="2" id="KW-0479">Metal-binding</keyword>
<dbReference type="PANTHER" id="PTHR43808:SF25">
    <property type="entry name" value="PEPTIDASE M20 DIMERISATION DOMAIN-CONTAINING PROTEIN"/>
    <property type="match status" value="1"/>
</dbReference>
<evidence type="ECO:0000313" key="7">
    <source>
        <dbReference type="Proteomes" id="UP001595632"/>
    </source>
</evidence>
<sequence>MPHDKQPRPAPTVSRDEAVSVLSEMVRIPSINPNFLRDGQPEDWHGEAAQAQYILDWCTALGLKARLDEVLPGRPNVVVELITDPDAPSFLWEGHTDTVQVEGMAAPFEPRLDGNLLYGRGSVDDKGCLAMFMLALAALKRAGTPCNVTFVAAVDEESTFLGVLHHVNSNPPADMGVAGEPTKLEMVTACKGVIRFIVDVTGRGAHASQPHEGLDALAASSRLILHLQDYIKATPRTHPTLGPRSLTCTMMQGGEGQNTVPAHARLTFDMRTLPDQSGEDAWAEINGVVSTFAADALPGFGVTMQPPFIDSISQQVPHDARIVTEMGAVLAACGLPDTPLAVPFGSDASKMTKAGTPTIVFGPGTIDVAHSDNEHVDVTEVVRSAEILVELVLRAGAGRS</sequence>
<evidence type="ECO:0000256" key="3">
    <source>
        <dbReference type="ARBA" id="ARBA00022801"/>
    </source>
</evidence>
<evidence type="ECO:0000313" key="6">
    <source>
        <dbReference type="EMBL" id="MFC3144369.1"/>
    </source>
</evidence>
<dbReference type="InterPro" id="IPR002933">
    <property type="entry name" value="Peptidase_M20"/>
</dbReference>
<dbReference type="Pfam" id="PF07687">
    <property type="entry name" value="M20_dimer"/>
    <property type="match status" value="1"/>
</dbReference>
<dbReference type="Gene3D" id="3.30.70.360">
    <property type="match status" value="1"/>
</dbReference>
<dbReference type="Pfam" id="PF01546">
    <property type="entry name" value="Peptidase_M20"/>
    <property type="match status" value="1"/>
</dbReference>
<evidence type="ECO:0000256" key="1">
    <source>
        <dbReference type="ARBA" id="ARBA00001947"/>
    </source>
</evidence>
<dbReference type="InterPro" id="IPR036264">
    <property type="entry name" value="Bact_exopeptidase_dim_dom"/>
</dbReference>